<name>A0AAN4PRU6_ASPLE</name>
<evidence type="ECO:0000313" key="3">
    <source>
        <dbReference type="EMBL" id="GAQ11862.1"/>
    </source>
</evidence>
<dbReference type="EMBL" id="BCLY01000017">
    <property type="protein sequence ID" value="GAQ11862.1"/>
    <property type="molecule type" value="Genomic_DNA"/>
</dbReference>
<keyword evidence="1" id="KW-0175">Coiled coil</keyword>
<evidence type="ECO:0000313" key="4">
    <source>
        <dbReference type="Proteomes" id="UP000051487"/>
    </source>
</evidence>
<sequence length="474" mass="54860">MEILDNISKLQNEVQNKDDELTRTREEMLERVTKKQTAIDEMFEANEKEKAKQKEIMMRIDSLEKTSITRDKEFAEQKSLTDNLTIQIEKLRSDYAKKTSDLTEARKDIDSLRQNVRDRDTIIEKMKSAGSELKRVLSTAKEKVKELEDEKAALQKSHKAKELRLNRLEGFAAALHNEEEDKMMDDFVNLWEYATTEIYAQIKEDLPKETLGNRLRWDVFWRQSNLAVQHRVPLPLSNSTAAKQMRLAVILAILAREIDKYIFQPTYAIAEDTQIREALTTLAASDSEKESFCRSILLSIDPETQSKALHSRMQIVIRNVSSYLYELLPESHFSNFRQSLEKVVQKAAEVWQPIQRAKRRYEPDFEPLKWEDDEWSPLMFPDTDPVVSQISQKDLGESLLTVFPRITAVEDGNRFPLTYVVQLRRSQAPCVKAEQEMAQISSPPAIGRMASNRPRRRSNASSNTTNMNGMKPDK</sequence>
<proteinExistence type="predicted"/>
<dbReference type="AlphaFoldDB" id="A0AAN4PRU6"/>
<gene>
    <name evidence="3" type="ORF">ALT_9183</name>
</gene>
<organism evidence="3 4">
    <name type="scientific">Aspergillus lentulus</name>
    <dbReference type="NCBI Taxonomy" id="293939"/>
    <lineage>
        <taxon>Eukaryota</taxon>
        <taxon>Fungi</taxon>
        <taxon>Dikarya</taxon>
        <taxon>Ascomycota</taxon>
        <taxon>Pezizomycotina</taxon>
        <taxon>Eurotiomycetes</taxon>
        <taxon>Eurotiomycetidae</taxon>
        <taxon>Eurotiales</taxon>
        <taxon>Aspergillaceae</taxon>
        <taxon>Aspergillus</taxon>
        <taxon>Aspergillus subgen. Fumigati</taxon>
    </lineage>
</organism>
<feature type="compositionally biased region" description="Low complexity" evidence="2">
    <location>
        <begin position="459"/>
        <end position="468"/>
    </location>
</feature>
<accession>A0AAN4PRU6</accession>
<evidence type="ECO:0000256" key="2">
    <source>
        <dbReference type="SAM" id="MobiDB-lite"/>
    </source>
</evidence>
<dbReference type="Proteomes" id="UP000051487">
    <property type="component" value="Unassembled WGS sequence"/>
</dbReference>
<evidence type="ECO:0000256" key="1">
    <source>
        <dbReference type="SAM" id="Coils"/>
    </source>
</evidence>
<feature type="region of interest" description="Disordered" evidence="2">
    <location>
        <begin position="438"/>
        <end position="474"/>
    </location>
</feature>
<feature type="coiled-coil region" evidence="1">
    <location>
        <begin position="7"/>
        <end position="164"/>
    </location>
</feature>
<protein>
    <submittedName>
        <fullName evidence="3">Uncharacterized protein</fullName>
    </submittedName>
</protein>
<reference evidence="3 4" key="1">
    <citation type="submission" date="2015-11" db="EMBL/GenBank/DDBJ databases">
        <title>Aspergillus lentulus strain IFM 54703T.</title>
        <authorList>
            <person name="Kusuya Y."/>
            <person name="Sakai K."/>
            <person name="Kamei K."/>
            <person name="Takahashi H."/>
            <person name="Yaguchi T."/>
        </authorList>
    </citation>
    <scope>NUCLEOTIDE SEQUENCE [LARGE SCALE GENOMIC DNA]</scope>
    <source>
        <strain evidence="3 4">IFM 54703</strain>
    </source>
</reference>
<comment type="caution">
    <text evidence="3">The sequence shown here is derived from an EMBL/GenBank/DDBJ whole genome shotgun (WGS) entry which is preliminary data.</text>
</comment>